<reference evidence="1" key="1">
    <citation type="journal article" date="2019" name="MBio">
        <title>Virus Genomes from Deep Sea Sediments Expand the Ocean Megavirome and Support Independent Origins of Viral Gigantism.</title>
        <authorList>
            <person name="Backstrom D."/>
            <person name="Yutin N."/>
            <person name="Jorgensen S.L."/>
            <person name="Dharamshi J."/>
            <person name="Homa F."/>
            <person name="Zaremba-Niedwiedzka K."/>
            <person name="Spang A."/>
            <person name="Wolf Y.I."/>
            <person name="Koonin E.V."/>
            <person name="Ettema T.J."/>
        </authorList>
    </citation>
    <scope>NUCLEOTIDE SEQUENCE</scope>
</reference>
<name>A0A481Z526_9VIRU</name>
<protein>
    <submittedName>
        <fullName evidence="1">Uncharacterized protein</fullName>
    </submittedName>
</protein>
<proteinExistence type="predicted"/>
<evidence type="ECO:0000313" key="1">
    <source>
        <dbReference type="EMBL" id="QBK90109.1"/>
    </source>
</evidence>
<accession>A0A481Z526</accession>
<organism evidence="1">
    <name type="scientific">Pithovirus LCPAC102</name>
    <dbReference type="NCBI Taxonomy" id="2506587"/>
    <lineage>
        <taxon>Viruses</taxon>
        <taxon>Pithoviruses</taxon>
    </lineage>
</organism>
<dbReference type="EMBL" id="MK500465">
    <property type="protein sequence ID" value="QBK90109.1"/>
    <property type="molecule type" value="Genomic_DNA"/>
</dbReference>
<gene>
    <name evidence="1" type="ORF">LCPAC102_00190</name>
</gene>
<sequence length="75" mass="9050">MPGFSPYYHNSYTGIDYDNNDNEYGEIDYDNNDKNKINKFKTKIIEIIKNKDKLNKFNNAAIYRINNKQPYKQYK</sequence>